<keyword evidence="2" id="KW-0489">Methyltransferase</keyword>
<dbReference type="AlphaFoldDB" id="A0A423XQ99"/>
<dbReference type="GO" id="GO:0009007">
    <property type="term" value="F:site-specific DNA-methyltransferase (adenine-specific) activity"/>
    <property type="evidence" value="ECO:0007669"/>
    <property type="project" value="InterPro"/>
</dbReference>
<keyword evidence="2" id="KW-0808">Transferase</keyword>
<evidence type="ECO:0000256" key="1">
    <source>
        <dbReference type="SAM" id="MobiDB-lite"/>
    </source>
</evidence>
<sequence>MHPLNAYSQALAALRSKPAHELKEVRDQWRTPDNIFWGINAMFGPLVLDLFSDGDNAKCEAYYTAEDNALTQDWSARLAELNGAAFGNPPYSRASRHDGEYITGMRYIMQHASAMREKGGRYVFLIKAATSEVWWPEDADHVAFIRGRIGFDLPSWFVPKDEKQIPSDAFFAGAIVVFDKIWRGPAMSYISRNELEARGDAFIAQIRRQAERLLMSNRQEPDEDETDLHSETEQQLQAAETELPLTAADILERSGVEVWACACAAFGSKEAYAFHESRFAHSWAADSVENPMLVTVTADVISRAQALIKEHNNGVKLCAFMALNDFVFQDDAERKDMHERLATVAREAEEQHGLAMDEFLLVVGAIDTTHWRNIRQLRASIREMAGAREKAA</sequence>
<dbReference type="EMBL" id="PQJL01000030">
    <property type="protein sequence ID" value="ROW58546.1"/>
    <property type="molecule type" value="Genomic_DNA"/>
</dbReference>
<evidence type="ECO:0000313" key="2">
    <source>
        <dbReference type="EMBL" id="ROW58546.1"/>
    </source>
</evidence>
<gene>
    <name evidence="2" type="ORF">C3E80_20790</name>
</gene>
<name>A0A423XQ99_9ENTR</name>
<dbReference type="Proteomes" id="UP000285793">
    <property type="component" value="Unassembled WGS sequence"/>
</dbReference>
<dbReference type="GO" id="GO:0009307">
    <property type="term" value="P:DNA restriction-modification system"/>
    <property type="evidence" value="ECO:0007669"/>
    <property type="project" value="InterPro"/>
</dbReference>
<protein>
    <submittedName>
        <fullName evidence="2">Phage N-6-adenine-methyltransferase</fullName>
    </submittedName>
</protein>
<dbReference type="Pfam" id="PF05869">
    <property type="entry name" value="Dam"/>
    <property type="match status" value="1"/>
</dbReference>
<dbReference type="RefSeq" id="WP_123949101.1">
    <property type="nucleotide sequence ID" value="NZ_PQJL01000030.1"/>
</dbReference>
<dbReference type="GO" id="GO:0032259">
    <property type="term" value="P:methylation"/>
    <property type="evidence" value="ECO:0007669"/>
    <property type="project" value="UniProtKB-KW"/>
</dbReference>
<evidence type="ECO:0000313" key="3">
    <source>
        <dbReference type="Proteomes" id="UP000285793"/>
    </source>
</evidence>
<reference evidence="2 3" key="1">
    <citation type="journal article" date="2018" name="Front. Microbiol.">
        <title>An Investigation of an Acute Gastroenteritis Outbreak: Cronobacter sakazakii, a Potential Cause of Food-Borne Illness.</title>
        <authorList>
            <person name="Yong W."/>
            <person name="Guo B."/>
            <person name="Shi X."/>
            <person name="Cheng T."/>
            <person name="Chen M."/>
            <person name="Jiang X."/>
            <person name="Ye Y."/>
            <person name="Wang J."/>
            <person name="Xie G."/>
            <person name="Ding J."/>
        </authorList>
    </citation>
    <scope>NUCLEOTIDE SEQUENCE [LARGE SCALE GENOMIC DNA]</scope>
    <source>
        <strain evidence="2 3">S1</strain>
    </source>
</reference>
<dbReference type="InterPro" id="IPR008593">
    <property type="entry name" value="Dam_MeTrfase"/>
</dbReference>
<dbReference type="NCBIfam" id="TIGR01712">
    <property type="entry name" value="phage_N6A_met"/>
    <property type="match status" value="1"/>
</dbReference>
<proteinExistence type="predicted"/>
<feature type="region of interest" description="Disordered" evidence="1">
    <location>
        <begin position="217"/>
        <end position="236"/>
    </location>
</feature>
<accession>A0A423XQ99</accession>
<comment type="caution">
    <text evidence="2">The sequence shown here is derived from an EMBL/GenBank/DDBJ whole genome shotgun (WGS) entry which is preliminary data.</text>
</comment>
<dbReference type="GO" id="GO:0003677">
    <property type="term" value="F:DNA binding"/>
    <property type="evidence" value="ECO:0007669"/>
    <property type="project" value="InterPro"/>
</dbReference>
<organism evidence="2 3">
    <name type="scientific">Cronobacter malonaticus</name>
    <dbReference type="NCBI Taxonomy" id="413503"/>
    <lineage>
        <taxon>Bacteria</taxon>
        <taxon>Pseudomonadati</taxon>
        <taxon>Pseudomonadota</taxon>
        <taxon>Gammaproteobacteria</taxon>
        <taxon>Enterobacterales</taxon>
        <taxon>Enterobacteriaceae</taxon>
        <taxon>Cronobacter</taxon>
    </lineage>
</organism>